<gene>
    <name evidence="1" type="ORF">GLAREA_12954</name>
</gene>
<reference evidence="1 2" key="1">
    <citation type="journal article" date="2013" name="BMC Genomics">
        <title>Genomics-driven discovery of the pneumocandin biosynthetic gene cluster in the fungus Glarea lozoyensis.</title>
        <authorList>
            <person name="Chen L."/>
            <person name="Yue Q."/>
            <person name="Zhang X."/>
            <person name="Xiang M."/>
            <person name="Wang C."/>
            <person name="Li S."/>
            <person name="Che Y."/>
            <person name="Ortiz-Lopez F.J."/>
            <person name="Bills G.F."/>
            <person name="Liu X."/>
            <person name="An Z."/>
        </authorList>
    </citation>
    <scope>NUCLEOTIDE SEQUENCE [LARGE SCALE GENOMIC DNA]</scope>
    <source>
        <strain evidence="2">ATCC 20868 / MF5171</strain>
    </source>
</reference>
<accession>S3DE25</accession>
<dbReference type="AlphaFoldDB" id="S3DE25"/>
<dbReference type="HOGENOM" id="CLU_969945_0_0_1"/>
<sequence length="287" mass="31383">MCRAPRQDDRSFGDSLDTHAAANAAGDFTNYGWKLLDVGQIDNAARGQGKNQYASFELNPQTFYETISYGTLLTMLRYCMKVICSNSWEDSTVKYQYALFGSTNFGDNFGNALSRFMKDYGNVKRKDAHLEPACSVGHVIRKSIFSHVTRSIYPPGVNGEERLGFWTSLEVKDEVGPAGGEAAFQASADGQNLGKQVAVSSSDSEGDSRWHPSYLTDGNVDSGLDVRFGWSSVLHLLPTGTEWAQVNFGASQSIGKVVSFSRSGFLEQRGSGFPADHNIQGSVDESY</sequence>
<dbReference type="Gene3D" id="2.60.120.260">
    <property type="entry name" value="Galactose-binding domain-like"/>
    <property type="match status" value="1"/>
</dbReference>
<dbReference type="KEGG" id="glz:GLAREA_12954"/>
<organism evidence="1 2">
    <name type="scientific">Glarea lozoyensis (strain ATCC 20868 / MF5171)</name>
    <dbReference type="NCBI Taxonomy" id="1116229"/>
    <lineage>
        <taxon>Eukaryota</taxon>
        <taxon>Fungi</taxon>
        <taxon>Dikarya</taxon>
        <taxon>Ascomycota</taxon>
        <taxon>Pezizomycotina</taxon>
        <taxon>Leotiomycetes</taxon>
        <taxon>Helotiales</taxon>
        <taxon>Helotiaceae</taxon>
        <taxon>Glarea</taxon>
    </lineage>
</organism>
<dbReference type="EMBL" id="KE145365">
    <property type="protein sequence ID" value="EPE30231.1"/>
    <property type="molecule type" value="Genomic_DNA"/>
</dbReference>
<dbReference type="SUPFAM" id="SSF49785">
    <property type="entry name" value="Galactose-binding domain-like"/>
    <property type="match status" value="1"/>
</dbReference>
<dbReference type="OrthoDB" id="3447004at2759"/>
<evidence type="ECO:0000313" key="2">
    <source>
        <dbReference type="Proteomes" id="UP000016922"/>
    </source>
</evidence>
<protein>
    <submittedName>
        <fullName evidence="1">Uncharacterized protein</fullName>
    </submittedName>
</protein>
<proteinExistence type="predicted"/>
<dbReference type="GeneID" id="19471994"/>
<dbReference type="RefSeq" id="XP_008082908.1">
    <property type="nucleotide sequence ID" value="XM_008084717.1"/>
</dbReference>
<name>S3DE25_GLAL2</name>
<keyword evidence="2" id="KW-1185">Reference proteome</keyword>
<dbReference type="Proteomes" id="UP000016922">
    <property type="component" value="Unassembled WGS sequence"/>
</dbReference>
<evidence type="ECO:0000313" key="1">
    <source>
        <dbReference type="EMBL" id="EPE30231.1"/>
    </source>
</evidence>
<dbReference type="InterPro" id="IPR008979">
    <property type="entry name" value="Galactose-bd-like_sf"/>
</dbReference>